<feature type="transmembrane region" description="Helical" evidence="10">
    <location>
        <begin position="366"/>
        <end position="385"/>
    </location>
</feature>
<sequence>MSDSLHTHKSDDACCSSKLKPVTKHVHAGHGDACCSSKAATPALVQLSEAPSADARVSLFRIEAMDCPTEQTLIQNKLSKLTGVQQLEFNLINRVLGVTHNLPGTAPIIEAIKSLGMQAEPLEQGAEAPASAPEKKPWWPLALSGVGALVAEVIHFTSAAPNWVVAVIALVSILSGGLGTYKKGWIALKNRNLNINALMSIAVTGAILIGQWPEAAMVMFLFTVAELIEAKSLDRARNAISGLMQMSPEQATVLQADGSWVTQDVKAIELGARVRVRPGERIALDGEVLAGNSTIDQAPITGESLPVEKTMGDKVFAGTINQAGSLEYAVTAAANNSTLARIIHAVEQAQGARAPTQRFVDSFSTIYTPAVFILALAVAVIPPLFMNALWFDWIYRALVLLVVACPCALVISTPVTIVSGLAAAARKGILVKGGVYLEGGYKLDYLALDKTGTITHGKPVQTDYLSLDPTADASAPAIAAALAGRSDHPVSLAIALAAVDKQYAPLAVDNFEALGGRGVRGEINGQLYHLGNHRLVEELGLCSPALEEKLFALEKQGKSVVLLLDSSGPLALFAVADTVKESSREAIQQLHELGIKTLMLTGDNVHTAQAIAAQVGIDEAKGDLLPTDKLQAIEALYAKGHIVGMVGDGINDAPALARSEIGFAMAAAGTDTAIETADVALMDDDLRKIPAFIRLSRQTSSILKQNIALALVIKAIFLGVTFAGLATMWMAVFADMGVSLLVVFNGLRLLRK</sequence>
<dbReference type="SFLD" id="SFLDF00027">
    <property type="entry name" value="p-type_atpase"/>
    <property type="match status" value="1"/>
</dbReference>
<dbReference type="SFLD" id="SFLDS00003">
    <property type="entry name" value="Haloacid_Dehalogenase"/>
    <property type="match status" value="1"/>
</dbReference>
<evidence type="ECO:0000256" key="10">
    <source>
        <dbReference type="RuleBase" id="RU362081"/>
    </source>
</evidence>
<dbReference type="InterPro" id="IPR059000">
    <property type="entry name" value="ATPase_P-type_domA"/>
</dbReference>
<dbReference type="CDD" id="cd07545">
    <property type="entry name" value="P-type_ATPase_Cd-like"/>
    <property type="match status" value="1"/>
</dbReference>
<evidence type="ECO:0000256" key="3">
    <source>
        <dbReference type="ARBA" id="ARBA00022692"/>
    </source>
</evidence>
<evidence type="ECO:0000256" key="6">
    <source>
        <dbReference type="ARBA" id="ARBA00022989"/>
    </source>
</evidence>
<evidence type="ECO:0000256" key="1">
    <source>
        <dbReference type="ARBA" id="ARBA00004141"/>
    </source>
</evidence>
<dbReference type="RefSeq" id="WP_217871964.1">
    <property type="nucleotide sequence ID" value="NZ_JAHSTU010000004.1"/>
</dbReference>
<name>A0ABS6QRC5_9PSED</name>
<dbReference type="EC" id="7.2.2.12" evidence="8"/>
<dbReference type="InterPro" id="IPR001757">
    <property type="entry name" value="P_typ_ATPase"/>
</dbReference>
<feature type="transmembrane region" description="Helical" evidence="10">
    <location>
        <begin position="397"/>
        <end position="424"/>
    </location>
</feature>
<dbReference type="InterPro" id="IPR044492">
    <property type="entry name" value="P_typ_ATPase_HD_dom"/>
</dbReference>
<feature type="transmembrane region" description="Helical" evidence="10">
    <location>
        <begin position="193"/>
        <end position="209"/>
    </location>
</feature>
<keyword evidence="13" id="KW-1185">Reference proteome</keyword>
<protein>
    <recommendedName>
        <fullName evidence="8">P-type Zn(2+) transporter</fullName>
        <ecNumber evidence="8">7.2.2.12</ecNumber>
    </recommendedName>
</protein>
<organism evidence="12 13">
    <name type="scientific">Pseudomonas azerbaijanoccidentalis</name>
    <dbReference type="NCBI Taxonomy" id="2842347"/>
    <lineage>
        <taxon>Bacteria</taxon>
        <taxon>Pseudomonadati</taxon>
        <taxon>Pseudomonadota</taxon>
        <taxon>Gammaproteobacteria</taxon>
        <taxon>Pseudomonadales</taxon>
        <taxon>Pseudomonadaceae</taxon>
        <taxon>Pseudomonas</taxon>
    </lineage>
</organism>
<dbReference type="InterPro" id="IPR006121">
    <property type="entry name" value="HMA_dom"/>
</dbReference>
<comment type="similarity">
    <text evidence="2 10">Belongs to the cation transport ATPase (P-type) (TC 3.A.3) family. Type IB subfamily.</text>
</comment>
<dbReference type="NCBIfam" id="TIGR01494">
    <property type="entry name" value="ATPase_P-type"/>
    <property type="match status" value="2"/>
</dbReference>
<feature type="domain" description="HMA" evidence="11">
    <location>
        <begin position="56"/>
        <end position="120"/>
    </location>
</feature>
<dbReference type="Proteomes" id="UP001049200">
    <property type="component" value="Unassembled WGS sequence"/>
</dbReference>
<evidence type="ECO:0000313" key="13">
    <source>
        <dbReference type="Proteomes" id="UP001049200"/>
    </source>
</evidence>
<dbReference type="NCBIfam" id="TIGR01511">
    <property type="entry name" value="ATPase-IB1_Cu"/>
    <property type="match status" value="1"/>
</dbReference>
<evidence type="ECO:0000256" key="5">
    <source>
        <dbReference type="ARBA" id="ARBA00022840"/>
    </source>
</evidence>
<gene>
    <name evidence="12" type="primary">cadA</name>
    <name evidence="12" type="ORF">KVG88_15530</name>
</gene>
<evidence type="ECO:0000256" key="4">
    <source>
        <dbReference type="ARBA" id="ARBA00022741"/>
    </source>
</evidence>
<dbReference type="PROSITE" id="PS00154">
    <property type="entry name" value="ATPASE_E1_E2"/>
    <property type="match status" value="1"/>
</dbReference>
<keyword evidence="10" id="KW-0479">Metal-binding</keyword>
<evidence type="ECO:0000259" key="11">
    <source>
        <dbReference type="PROSITE" id="PS50846"/>
    </source>
</evidence>
<dbReference type="NCBIfam" id="TIGR01525">
    <property type="entry name" value="ATPase-IB_hvy"/>
    <property type="match status" value="1"/>
</dbReference>
<dbReference type="InterPro" id="IPR027256">
    <property type="entry name" value="P-typ_ATPase_IB"/>
</dbReference>
<dbReference type="InterPro" id="IPR051014">
    <property type="entry name" value="Cation_Transport_ATPase_IB"/>
</dbReference>
<dbReference type="EMBL" id="JAHSTU010000004">
    <property type="protein sequence ID" value="MBV4521471.1"/>
    <property type="molecule type" value="Genomic_DNA"/>
</dbReference>
<dbReference type="InterPro" id="IPR018303">
    <property type="entry name" value="ATPase_P-typ_P_site"/>
</dbReference>
<proteinExistence type="inferred from homology"/>
<keyword evidence="5 10" id="KW-0067">ATP-binding</keyword>
<evidence type="ECO:0000313" key="12">
    <source>
        <dbReference type="EMBL" id="MBV4521471.1"/>
    </source>
</evidence>
<dbReference type="PROSITE" id="PS50846">
    <property type="entry name" value="HMA_2"/>
    <property type="match status" value="1"/>
</dbReference>
<feature type="transmembrane region" description="Helical" evidence="10">
    <location>
        <begin position="732"/>
        <end position="750"/>
    </location>
</feature>
<evidence type="ECO:0000256" key="9">
    <source>
        <dbReference type="ARBA" id="ARBA00047308"/>
    </source>
</evidence>
<dbReference type="Pfam" id="PF00702">
    <property type="entry name" value="Hydrolase"/>
    <property type="match status" value="1"/>
</dbReference>
<dbReference type="NCBIfam" id="TIGR01512">
    <property type="entry name" value="ATPase-IB2_Cd"/>
    <property type="match status" value="1"/>
</dbReference>
<evidence type="ECO:0000256" key="2">
    <source>
        <dbReference type="ARBA" id="ARBA00006024"/>
    </source>
</evidence>
<keyword evidence="7 10" id="KW-0472">Membrane</keyword>
<keyword evidence="4 10" id="KW-0547">Nucleotide-binding</keyword>
<dbReference type="PANTHER" id="PTHR48085">
    <property type="entry name" value="CADMIUM/ZINC-TRANSPORTING ATPASE HMA2-RELATED"/>
    <property type="match status" value="1"/>
</dbReference>
<evidence type="ECO:0000256" key="7">
    <source>
        <dbReference type="ARBA" id="ARBA00023136"/>
    </source>
</evidence>
<reference evidence="12" key="1">
    <citation type="submission" date="2021-06" db="EMBL/GenBank/DDBJ databases">
        <title>Updating the genus Pseudomonas: Description of 43 new species and partition of the Pseudomonas putida group.</title>
        <authorList>
            <person name="Girard L."/>
            <person name="Lood C."/>
            <person name="Vandamme P."/>
            <person name="Rokni-Zadeh H."/>
            <person name="Van Noort V."/>
            <person name="Hofte M."/>
            <person name="Lavigne R."/>
            <person name="De Mot R."/>
        </authorList>
    </citation>
    <scope>NUCLEOTIDE SEQUENCE</scope>
    <source>
        <strain evidence="12">SWRI74</strain>
    </source>
</reference>
<feature type="transmembrane region" description="Helical" evidence="10">
    <location>
        <begin position="163"/>
        <end position="181"/>
    </location>
</feature>
<evidence type="ECO:0000256" key="8">
    <source>
        <dbReference type="ARBA" id="ARBA00039097"/>
    </source>
</evidence>
<accession>A0ABS6QRC5</accession>
<dbReference type="Pfam" id="PF00122">
    <property type="entry name" value="E1-E2_ATPase"/>
    <property type="match status" value="1"/>
</dbReference>
<keyword evidence="6 10" id="KW-1133">Transmembrane helix</keyword>
<dbReference type="SFLD" id="SFLDG00002">
    <property type="entry name" value="C1.7:_P-type_atpase_like"/>
    <property type="match status" value="1"/>
</dbReference>
<comment type="subcellular location">
    <subcellularLocation>
        <location evidence="10">Cell membrane</location>
    </subcellularLocation>
    <subcellularLocation>
        <location evidence="1">Membrane</location>
        <topology evidence="1">Multi-pass membrane protein</topology>
    </subcellularLocation>
</comment>
<keyword evidence="10" id="KW-1003">Cell membrane</keyword>
<comment type="caution">
    <text evidence="12">The sequence shown here is derived from an EMBL/GenBank/DDBJ whole genome shotgun (WGS) entry which is preliminary data.</text>
</comment>
<dbReference type="PANTHER" id="PTHR48085:SF5">
    <property type="entry name" value="CADMIUM_ZINC-TRANSPORTING ATPASE HMA4-RELATED"/>
    <property type="match status" value="1"/>
</dbReference>
<comment type="catalytic activity">
    <reaction evidence="9">
        <text>Zn(2+)(in) + ATP + H2O = Zn(2+)(out) + ADP + phosphate + H(+)</text>
        <dbReference type="Rhea" id="RHEA:20621"/>
        <dbReference type="ChEBI" id="CHEBI:15377"/>
        <dbReference type="ChEBI" id="CHEBI:15378"/>
        <dbReference type="ChEBI" id="CHEBI:29105"/>
        <dbReference type="ChEBI" id="CHEBI:30616"/>
        <dbReference type="ChEBI" id="CHEBI:43474"/>
        <dbReference type="ChEBI" id="CHEBI:456216"/>
        <dbReference type="EC" id="7.2.2.12"/>
    </reaction>
</comment>
<keyword evidence="3 10" id="KW-0812">Transmembrane</keyword>